<proteinExistence type="predicted"/>
<sequence length="46" mass="4821">MAGGSDISDGGKDRLVARPAQEFQLRSGTTDELRMVSIKGTSTGHS</sequence>
<comment type="caution">
    <text evidence="1">The sequence shown here is derived from an EMBL/GenBank/DDBJ whole genome shotgun (WGS) entry which is preliminary data.</text>
</comment>
<reference evidence="1 2" key="1">
    <citation type="submission" date="2023-07" db="EMBL/GenBank/DDBJ databases">
        <title>Sequencing the genomes of 1000 actinobacteria strains.</title>
        <authorList>
            <person name="Klenk H.-P."/>
        </authorList>
    </citation>
    <scope>NUCLEOTIDE SEQUENCE [LARGE SCALE GENOMIC DNA]</scope>
    <source>
        <strain evidence="1 2">DSM 44109</strain>
    </source>
</reference>
<evidence type="ECO:0000313" key="1">
    <source>
        <dbReference type="EMBL" id="MDP9869284.1"/>
    </source>
</evidence>
<protein>
    <submittedName>
        <fullName evidence="1">Uncharacterized protein</fullName>
    </submittedName>
</protein>
<dbReference type="EMBL" id="JAUSRB010000002">
    <property type="protein sequence ID" value="MDP9869284.1"/>
    <property type="molecule type" value="Genomic_DNA"/>
</dbReference>
<dbReference type="Proteomes" id="UP001230426">
    <property type="component" value="Unassembled WGS sequence"/>
</dbReference>
<organism evidence="1 2">
    <name type="scientific">Streptosporangium brasiliense</name>
    <dbReference type="NCBI Taxonomy" id="47480"/>
    <lineage>
        <taxon>Bacteria</taxon>
        <taxon>Bacillati</taxon>
        <taxon>Actinomycetota</taxon>
        <taxon>Actinomycetes</taxon>
        <taxon>Streptosporangiales</taxon>
        <taxon>Streptosporangiaceae</taxon>
        <taxon>Streptosporangium</taxon>
    </lineage>
</organism>
<evidence type="ECO:0000313" key="2">
    <source>
        <dbReference type="Proteomes" id="UP001230426"/>
    </source>
</evidence>
<accession>A0ABT9RKL9</accession>
<keyword evidence="2" id="KW-1185">Reference proteome</keyword>
<name>A0ABT9RKL9_9ACTN</name>
<gene>
    <name evidence="1" type="ORF">J2S55_008550</name>
</gene>